<accession>A0A1U7UUL6</accession>
<protein>
    <submittedName>
        <fullName evidence="3">Paramyosin-like</fullName>
    </submittedName>
</protein>
<name>A0A1U7UUL6_NICSY</name>
<feature type="coiled-coil region" evidence="1">
    <location>
        <begin position="170"/>
        <end position="218"/>
    </location>
</feature>
<keyword evidence="1" id="KW-0175">Coiled coil</keyword>
<keyword evidence="2" id="KW-1185">Reference proteome</keyword>
<dbReference type="RefSeq" id="XP_009759742.1">
    <property type="nucleotide sequence ID" value="XM_009761440.1"/>
</dbReference>
<evidence type="ECO:0000313" key="2">
    <source>
        <dbReference type="Proteomes" id="UP000189701"/>
    </source>
</evidence>
<reference evidence="3" key="2">
    <citation type="submission" date="2025-08" db="UniProtKB">
        <authorList>
            <consortium name="RefSeq"/>
        </authorList>
    </citation>
    <scope>IDENTIFICATION</scope>
    <source>
        <tissue evidence="3">Leaf</tissue>
    </source>
</reference>
<proteinExistence type="predicted"/>
<gene>
    <name evidence="3" type="primary">LOC104212223</name>
</gene>
<dbReference type="AlphaFoldDB" id="A0A1U7UUL6"/>
<dbReference type="Proteomes" id="UP000189701">
    <property type="component" value="Unplaced"/>
</dbReference>
<evidence type="ECO:0000313" key="3">
    <source>
        <dbReference type="RefSeq" id="XP_009759742.1"/>
    </source>
</evidence>
<feature type="coiled-coil region" evidence="1">
    <location>
        <begin position="293"/>
        <end position="327"/>
    </location>
</feature>
<organism evidence="2 3">
    <name type="scientific">Nicotiana sylvestris</name>
    <name type="common">Wood tobacco</name>
    <name type="synonym">South American tobacco</name>
    <dbReference type="NCBI Taxonomy" id="4096"/>
    <lineage>
        <taxon>Eukaryota</taxon>
        <taxon>Viridiplantae</taxon>
        <taxon>Streptophyta</taxon>
        <taxon>Embryophyta</taxon>
        <taxon>Tracheophyta</taxon>
        <taxon>Spermatophyta</taxon>
        <taxon>Magnoliopsida</taxon>
        <taxon>eudicotyledons</taxon>
        <taxon>Gunneridae</taxon>
        <taxon>Pentapetalae</taxon>
        <taxon>asterids</taxon>
        <taxon>lamiids</taxon>
        <taxon>Solanales</taxon>
        <taxon>Solanaceae</taxon>
        <taxon>Nicotianoideae</taxon>
        <taxon>Nicotianeae</taxon>
        <taxon>Nicotiana</taxon>
    </lineage>
</organism>
<sequence>MTETVAGMPATVGIVDEIPNFRGFSVRGISAEAVRASCISLERAHKIILGSSSKRKAASDQDSEKEEDGGSLAIMIASIIPPSTTPSSTVPYSKVGSSSRSGAMRRVTIEVPTEGNLLRKSGQADVWLKTLIGPVERAKLDSHSSVTLMNDIVHASLKVNLIGTKMMKRVTLLEQLVRDYQVEADNWKEQCESLQIDVKTLEESKFTLEQQVRSLNSELAVEKASSNQADKEKAHLETSFSKQLYKESDEIRELRDLLGEKEAYAGELMQNLTQTQEDLRISSDKVCSLENSHASLQASYESTLAENKKLRNEIADWERDYEILEDKLSLK</sequence>
<evidence type="ECO:0000256" key="1">
    <source>
        <dbReference type="SAM" id="Coils"/>
    </source>
</evidence>
<reference evidence="2" key="1">
    <citation type="journal article" date="2013" name="Genome Biol.">
        <title>Reference genomes and transcriptomes of Nicotiana sylvestris and Nicotiana tomentosiformis.</title>
        <authorList>
            <person name="Sierro N."/>
            <person name="Battey J.N."/>
            <person name="Ouadi S."/>
            <person name="Bovet L."/>
            <person name="Goepfert S."/>
            <person name="Bakaher N."/>
            <person name="Peitsch M.C."/>
            <person name="Ivanov N.V."/>
        </authorList>
    </citation>
    <scope>NUCLEOTIDE SEQUENCE [LARGE SCALE GENOMIC DNA]</scope>
</reference>
<dbReference type="OrthoDB" id="1241661at2759"/>